<organism evidence="3 4">
    <name type="scientific">Madurella fahalii</name>
    <dbReference type="NCBI Taxonomy" id="1157608"/>
    <lineage>
        <taxon>Eukaryota</taxon>
        <taxon>Fungi</taxon>
        <taxon>Dikarya</taxon>
        <taxon>Ascomycota</taxon>
        <taxon>Pezizomycotina</taxon>
        <taxon>Sordariomycetes</taxon>
        <taxon>Sordariomycetidae</taxon>
        <taxon>Sordariales</taxon>
        <taxon>Sordariales incertae sedis</taxon>
        <taxon>Madurella</taxon>
    </lineage>
</organism>
<evidence type="ECO:0000256" key="1">
    <source>
        <dbReference type="SAM" id="MobiDB-lite"/>
    </source>
</evidence>
<gene>
    <name evidence="3" type="ORF">MFIFM68171_06590</name>
</gene>
<proteinExistence type="predicted"/>
<evidence type="ECO:0000256" key="2">
    <source>
        <dbReference type="SAM" id="SignalP"/>
    </source>
</evidence>
<name>A0ABQ0GFQ8_9PEZI</name>
<dbReference type="RefSeq" id="XP_070918111.1">
    <property type="nucleotide sequence ID" value="XM_071062010.1"/>
</dbReference>
<sequence>MQYLFAFLFLVLTVLGQDVPILLDGALVDATATDDSYNTGGTISLNGWTVIVPKNMLVTFPAAFVPWKDFVAAKDSFLGFEVNVAGNIVNGQSLAAQIIISEFAMEWNQGHIEEINFDGTMKIRNGPIIRINDPNAVFSAGYSFPFMVADDQNPSVTAFSGFPMCVPRSSNDTLCPLSNRPSIPGSTAPQRIFQAPDPLIMAPLLVGDFITYRGFRLGNEIICYEIVAWNVQITTTGSPTYIRVEESLVGVYAANPLGEVAETRFVGYVSDPSVTVSISAVDIDPCTGRTTDRSIGVGQSRPEEGGRNKWLSRIDGTQTSAYTREYRAIASSGTVRTKNGILAGQYAFPIMEWIQPELLAPGNEPLVNDYSQMTHLTRGIGPDENGNILGPLDPFPQSGVTVFDPSSCPPIDPVDPLTPTPRIEATIGSITVSDSAPLFVRSDDTFTLRGFQDNSSPELANETLTWTWALVESSSAGTESDLTTFTVSTDGESVSVRFASAAPTGEYVFQLSIASPTHGTAGNATFTAAFFTGPDTVTVEAVTWTSSQSGTLGVTCRSNYLVDAKVGMQVTYLGDDGTTTSNMAATPPGSGMWSFSSRDVDRPGTVTCRSLLGGVASRTGTTAKRDVRVRAGPGRRSDGGRRAGVMRRRKVL</sequence>
<evidence type="ECO:0000313" key="3">
    <source>
        <dbReference type="EMBL" id="GAB1316380.1"/>
    </source>
</evidence>
<evidence type="ECO:0000313" key="4">
    <source>
        <dbReference type="Proteomes" id="UP001628179"/>
    </source>
</evidence>
<feature type="region of interest" description="Disordered" evidence="1">
    <location>
        <begin position="289"/>
        <end position="309"/>
    </location>
</feature>
<keyword evidence="4" id="KW-1185">Reference proteome</keyword>
<reference evidence="3 4" key="1">
    <citation type="submission" date="2024-09" db="EMBL/GenBank/DDBJ databases">
        <title>Itraconazole resistance in Madurella fahalii resulting from another homologue of gene encoding cytochrome P450 14-alpha sterol demethylase (CYP51).</title>
        <authorList>
            <person name="Yoshioka I."/>
            <person name="Fahal A.H."/>
            <person name="Kaneko S."/>
            <person name="Yaguchi T."/>
        </authorList>
    </citation>
    <scope>NUCLEOTIDE SEQUENCE [LARGE SCALE GENOMIC DNA]</scope>
    <source>
        <strain evidence="3 4">IFM 68171</strain>
    </source>
</reference>
<dbReference type="GeneID" id="98177333"/>
<accession>A0ABQ0GFQ8</accession>
<protein>
    <submittedName>
        <fullName evidence="3">Uncharacterized protein</fullName>
    </submittedName>
</protein>
<keyword evidence="2" id="KW-0732">Signal</keyword>
<feature type="signal peptide" evidence="2">
    <location>
        <begin position="1"/>
        <end position="16"/>
    </location>
</feature>
<feature type="chain" id="PRO_5046658076" evidence="2">
    <location>
        <begin position="17"/>
        <end position="652"/>
    </location>
</feature>
<feature type="region of interest" description="Disordered" evidence="1">
    <location>
        <begin position="617"/>
        <end position="652"/>
    </location>
</feature>
<dbReference type="EMBL" id="BAAFSV010000003">
    <property type="protein sequence ID" value="GAB1316380.1"/>
    <property type="molecule type" value="Genomic_DNA"/>
</dbReference>
<comment type="caution">
    <text evidence="3">The sequence shown here is derived from an EMBL/GenBank/DDBJ whole genome shotgun (WGS) entry which is preliminary data.</text>
</comment>
<feature type="compositionally biased region" description="Basic and acidic residues" evidence="1">
    <location>
        <begin position="623"/>
        <end position="641"/>
    </location>
</feature>
<dbReference type="Proteomes" id="UP001628179">
    <property type="component" value="Unassembled WGS sequence"/>
</dbReference>